<protein>
    <submittedName>
        <fullName evidence="1">Uncharacterized protein</fullName>
    </submittedName>
</protein>
<sequence length="71" mass="7824">MTVSRRSMFCLPLTCLGFGQDYSVETEAASRAWDPRTSSSHIPVAAQLLRVDMVSLPGARDEAGSSERHQR</sequence>
<name>A0A284R2M5_ARMOS</name>
<organism evidence="1 2">
    <name type="scientific">Armillaria ostoyae</name>
    <name type="common">Armillaria root rot fungus</name>
    <dbReference type="NCBI Taxonomy" id="47428"/>
    <lineage>
        <taxon>Eukaryota</taxon>
        <taxon>Fungi</taxon>
        <taxon>Dikarya</taxon>
        <taxon>Basidiomycota</taxon>
        <taxon>Agaricomycotina</taxon>
        <taxon>Agaricomycetes</taxon>
        <taxon>Agaricomycetidae</taxon>
        <taxon>Agaricales</taxon>
        <taxon>Marasmiineae</taxon>
        <taxon>Physalacriaceae</taxon>
        <taxon>Armillaria</taxon>
    </lineage>
</organism>
<accession>A0A284R2M5</accession>
<keyword evidence="2" id="KW-1185">Reference proteome</keyword>
<reference evidence="2" key="1">
    <citation type="journal article" date="2017" name="Nat. Ecol. Evol.">
        <title>Genome expansion and lineage-specific genetic innovations in the forest pathogenic fungi Armillaria.</title>
        <authorList>
            <person name="Sipos G."/>
            <person name="Prasanna A.N."/>
            <person name="Walter M.C."/>
            <person name="O'Connor E."/>
            <person name="Balint B."/>
            <person name="Krizsan K."/>
            <person name="Kiss B."/>
            <person name="Hess J."/>
            <person name="Varga T."/>
            <person name="Slot J."/>
            <person name="Riley R."/>
            <person name="Boka B."/>
            <person name="Rigling D."/>
            <person name="Barry K."/>
            <person name="Lee J."/>
            <person name="Mihaltcheva S."/>
            <person name="LaButti K."/>
            <person name="Lipzen A."/>
            <person name="Waldron R."/>
            <person name="Moloney N.M."/>
            <person name="Sperisen C."/>
            <person name="Kredics L."/>
            <person name="Vagvoelgyi C."/>
            <person name="Patrignani A."/>
            <person name="Fitzpatrick D."/>
            <person name="Nagy I."/>
            <person name="Doyle S."/>
            <person name="Anderson J.B."/>
            <person name="Grigoriev I.V."/>
            <person name="Gueldener U."/>
            <person name="Muensterkoetter M."/>
            <person name="Nagy L.G."/>
        </authorList>
    </citation>
    <scope>NUCLEOTIDE SEQUENCE [LARGE SCALE GENOMIC DNA]</scope>
    <source>
        <strain evidence="2">C18/9</strain>
    </source>
</reference>
<gene>
    <name evidence="1" type="ORF">ARMOST_06288</name>
</gene>
<dbReference type="AlphaFoldDB" id="A0A284R2M5"/>
<dbReference type="Proteomes" id="UP000219338">
    <property type="component" value="Unassembled WGS sequence"/>
</dbReference>
<dbReference type="OrthoDB" id="10602950at2759"/>
<evidence type="ECO:0000313" key="1">
    <source>
        <dbReference type="EMBL" id="SJL02946.1"/>
    </source>
</evidence>
<evidence type="ECO:0000313" key="2">
    <source>
        <dbReference type="Proteomes" id="UP000219338"/>
    </source>
</evidence>
<proteinExistence type="predicted"/>
<dbReference type="EMBL" id="FUEG01000004">
    <property type="protein sequence ID" value="SJL02946.1"/>
    <property type="molecule type" value="Genomic_DNA"/>
</dbReference>